<dbReference type="EMBL" id="JAOB01000005">
    <property type="protein sequence ID" value="EUA78515.1"/>
    <property type="molecule type" value="Genomic_DNA"/>
</dbReference>
<reference evidence="1" key="1">
    <citation type="submission" date="2014-01" db="EMBL/GenBank/DDBJ databases">
        <authorList>
            <person name="Brown-Elliot B."/>
            <person name="Wallace R."/>
            <person name="Lenaerts A."/>
            <person name="Ordway D."/>
            <person name="DeGroote M.A."/>
            <person name="Parker T."/>
            <person name="Sizemore C."/>
            <person name="Tallon L.J."/>
            <person name="Sadzewicz L.K."/>
            <person name="Sengamalay N."/>
            <person name="Fraser C.M."/>
            <person name="Hine E."/>
            <person name="Shefchek K.A."/>
            <person name="Das S.P."/>
            <person name="Tettelin H."/>
        </authorList>
    </citation>
    <scope>NUCLEOTIDE SEQUENCE [LARGE SCALE GENOMIC DNA]</scope>
    <source>
        <strain evidence="1">4042</strain>
    </source>
</reference>
<name>X8EF97_MYCXE</name>
<proteinExistence type="predicted"/>
<organism evidence="1">
    <name type="scientific">Mycobacterium xenopi 4042</name>
    <dbReference type="NCBI Taxonomy" id="1299334"/>
    <lineage>
        <taxon>Bacteria</taxon>
        <taxon>Bacillati</taxon>
        <taxon>Actinomycetota</taxon>
        <taxon>Actinomycetes</taxon>
        <taxon>Mycobacteriales</taxon>
        <taxon>Mycobacteriaceae</taxon>
        <taxon>Mycobacterium</taxon>
    </lineage>
</organism>
<evidence type="ECO:0000313" key="1">
    <source>
        <dbReference type="EMBL" id="EUA78515.1"/>
    </source>
</evidence>
<gene>
    <name evidence="1" type="ORF">I553_3870</name>
</gene>
<accession>X8EF97</accession>
<sequence>MAHRAIASAATAVKSARAERGWSSVQDVARGAAGGGVGTQGPRLLFALAGGTRCGCTAHGAGARRRFRGRRVGCRGGGGDAGRRGFTIDRTPEDWLFKACADGAVVDVLHRINGVRSTPP</sequence>
<comment type="caution">
    <text evidence="1">The sequence shown here is derived from an EMBL/GenBank/DDBJ whole genome shotgun (WGS) entry which is preliminary data.</text>
</comment>
<dbReference type="AlphaFoldDB" id="X8EF97"/>
<protein>
    <submittedName>
        <fullName evidence="1">Uncharacterized protein</fullName>
    </submittedName>
</protein>